<reference evidence="1 2" key="1">
    <citation type="submission" date="2021-02" db="EMBL/GenBank/DDBJ databases">
        <title>Activity-based single-cell genomes from oceanic crustal fluid captures similar information to metagenomic and metatranscriptomic surveys with orders of magnitude less sampling.</title>
        <authorList>
            <person name="D'Angelo T.S."/>
            <person name="Orcutt B.N."/>
        </authorList>
    </citation>
    <scope>NUCLEOTIDE SEQUENCE [LARGE SCALE GENOMIC DNA]</scope>
    <source>
        <strain evidence="1">AH-315-G07</strain>
    </source>
</reference>
<keyword evidence="2" id="KW-1185">Reference proteome</keyword>
<dbReference type="EMBL" id="JAFITR010000050">
    <property type="protein sequence ID" value="MBN4067001.1"/>
    <property type="molecule type" value="Genomic_DNA"/>
</dbReference>
<dbReference type="Pfam" id="PF17376">
    <property type="entry name" value="DUF5398"/>
    <property type="match status" value="1"/>
</dbReference>
<comment type="caution">
    <text evidence="1">The sequence shown here is derived from an EMBL/GenBank/DDBJ whole genome shotgun (WGS) entry which is preliminary data.</text>
</comment>
<organism evidence="1 2">
    <name type="scientific">Simkania negevensis</name>
    <dbReference type="NCBI Taxonomy" id="83561"/>
    <lineage>
        <taxon>Bacteria</taxon>
        <taxon>Pseudomonadati</taxon>
        <taxon>Chlamydiota</taxon>
        <taxon>Chlamydiia</taxon>
        <taxon>Parachlamydiales</taxon>
        <taxon>Simkaniaceae</taxon>
        <taxon>Simkania</taxon>
    </lineage>
</organism>
<accession>A0ABS3AQJ8</accession>
<proteinExistence type="predicted"/>
<name>A0ABS3AQJ8_9BACT</name>
<evidence type="ECO:0000313" key="2">
    <source>
        <dbReference type="Proteomes" id="UP000722121"/>
    </source>
</evidence>
<dbReference type="Proteomes" id="UP000722121">
    <property type="component" value="Unassembled WGS sequence"/>
</dbReference>
<gene>
    <name evidence="1" type="ORF">JYU14_02850</name>
</gene>
<dbReference type="InterPro" id="IPR035336">
    <property type="entry name" value="DUF5398"/>
</dbReference>
<sequence>MFGLKGKEGTPKLVFALEKELKAKPERYSELKRRAATKLGELKTSLREGLDGDDFKKTEALLHGYEAFDRVLGRIQRTVNG</sequence>
<evidence type="ECO:0000313" key="1">
    <source>
        <dbReference type="EMBL" id="MBN4067001.1"/>
    </source>
</evidence>
<protein>
    <submittedName>
        <fullName evidence="1">DUF5398 family protein</fullName>
    </submittedName>
</protein>